<evidence type="ECO:0000256" key="5">
    <source>
        <dbReference type="SAM" id="SignalP"/>
    </source>
</evidence>
<evidence type="ECO:0000313" key="8">
    <source>
        <dbReference type="Proteomes" id="UP000772181"/>
    </source>
</evidence>
<dbReference type="SUPFAM" id="SSF53850">
    <property type="entry name" value="Periplasmic binding protein-like II"/>
    <property type="match status" value="1"/>
</dbReference>
<dbReference type="GO" id="GO:0030288">
    <property type="term" value="C:outer membrane-bounded periplasmic space"/>
    <property type="evidence" value="ECO:0007669"/>
    <property type="project" value="UniProtKB-ARBA"/>
</dbReference>
<evidence type="ECO:0000256" key="3">
    <source>
        <dbReference type="ARBA" id="ARBA00022448"/>
    </source>
</evidence>
<evidence type="ECO:0000256" key="4">
    <source>
        <dbReference type="ARBA" id="ARBA00022729"/>
    </source>
</evidence>
<dbReference type="InterPro" id="IPR000914">
    <property type="entry name" value="SBP_5_dom"/>
</dbReference>
<dbReference type="InterPro" id="IPR030678">
    <property type="entry name" value="Peptide/Ni-bd"/>
</dbReference>
<dbReference type="FunFam" id="3.90.76.10:FF:000001">
    <property type="entry name" value="Oligopeptide ABC transporter substrate-binding protein"/>
    <property type="match status" value="1"/>
</dbReference>
<dbReference type="Gene3D" id="3.40.190.10">
    <property type="entry name" value="Periplasmic binding protein-like II"/>
    <property type="match status" value="1"/>
</dbReference>
<dbReference type="PROSITE" id="PS51257">
    <property type="entry name" value="PROKAR_LIPOPROTEIN"/>
    <property type="match status" value="1"/>
</dbReference>
<dbReference type="CDD" id="cd08504">
    <property type="entry name" value="PBP2_OppA"/>
    <property type="match status" value="1"/>
</dbReference>
<protein>
    <submittedName>
        <fullName evidence="7">Peptide ABC transporter substrate-binding protein</fullName>
    </submittedName>
</protein>
<evidence type="ECO:0000259" key="6">
    <source>
        <dbReference type="Pfam" id="PF00496"/>
    </source>
</evidence>
<dbReference type="Proteomes" id="UP000772181">
    <property type="component" value="Unassembled WGS sequence"/>
</dbReference>
<comment type="similarity">
    <text evidence="2">Belongs to the bacterial solute-binding protein 5 family.</text>
</comment>
<comment type="subcellular location">
    <subcellularLocation>
        <location evidence="1">Cell envelope</location>
    </subcellularLocation>
</comment>
<organism evidence="7 8">
    <name type="scientific">Tectimicrobiota bacterium</name>
    <dbReference type="NCBI Taxonomy" id="2528274"/>
    <lineage>
        <taxon>Bacteria</taxon>
        <taxon>Pseudomonadati</taxon>
        <taxon>Nitrospinota/Tectimicrobiota group</taxon>
        <taxon>Candidatus Tectimicrobiota</taxon>
    </lineage>
</organism>
<sequence>MKLPVFNRRSFLRLCLGAPLFALTSCLNFNSKSKNSLRMPIGSEPPTLDWNLATDSVSFRVITNIMEGLAQFDENLKPVPAVAKSWDTSNYGQTYTFQLRKDVFWSDGKGVTAKDFEYSWKRLLAPQTAAEYAYFLYDIENAQAYNAGEIADHSRLGIRSVDDFTLEVKLRRPLAYFPSLVTFMVTFPMRQDIVEKFGDTWTDPTHIVTNGPFLLRDWRHEYKVTLEPNPHYFEGKPLLKKVEMFVVEQPFTSLTLYEMNEVDMTSLPPMDIMRYTKDPEYINYPLLSSFYFGFNVKKEPFTDVRIRKAFSMAMDRKEFPKILKGGEIPSSSWIPKGMFGYDPGLGLNYDPQGAKDLLSETGYPEGKGFPEVTLVFNSSPTNQLIAEKAQEQWKRNLGISAKLENMEWKVFLEKLNQDPPALYRLGWNADFPDPDNFMNLFLAQSGNNHTNWENPKYDELVVKAAEEIDHKIRLQMYQEAQRILCREDVPIMPLYTSAQNLLVKRRVKGFRPNAMDILYLKRLKLE</sequence>
<keyword evidence="3" id="KW-0813">Transport</keyword>
<name>A0A933GMG9_UNCTE</name>
<gene>
    <name evidence="7" type="ORF">HY730_08110</name>
</gene>
<dbReference type="GO" id="GO:0015833">
    <property type="term" value="P:peptide transport"/>
    <property type="evidence" value="ECO:0007669"/>
    <property type="project" value="TreeGrafter"/>
</dbReference>
<feature type="chain" id="PRO_5037113877" evidence="5">
    <location>
        <begin position="25"/>
        <end position="526"/>
    </location>
</feature>
<evidence type="ECO:0000256" key="2">
    <source>
        <dbReference type="ARBA" id="ARBA00005695"/>
    </source>
</evidence>
<dbReference type="AlphaFoldDB" id="A0A933GMG9"/>
<dbReference type="Gene3D" id="3.90.76.10">
    <property type="entry name" value="Dipeptide-binding Protein, Domain 1"/>
    <property type="match status" value="1"/>
</dbReference>
<feature type="domain" description="Solute-binding protein family 5" evidence="6">
    <location>
        <begin position="77"/>
        <end position="448"/>
    </location>
</feature>
<dbReference type="PANTHER" id="PTHR30290:SF10">
    <property type="entry name" value="PERIPLASMIC OLIGOPEPTIDE-BINDING PROTEIN-RELATED"/>
    <property type="match status" value="1"/>
</dbReference>
<reference evidence="7" key="1">
    <citation type="submission" date="2020-07" db="EMBL/GenBank/DDBJ databases">
        <title>Huge and variable diversity of episymbiotic CPR bacteria and DPANN archaea in groundwater ecosystems.</title>
        <authorList>
            <person name="He C.Y."/>
            <person name="Keren R."/>
            <person name="Whittaker M."/>
            <person name="Farag I.F."/>
            <person name="Doudna J."/>
            <person name="Cate J.H.D."/>
            <person name="Banfield J.F."/>
        </authorList>
    </citation>
    <scope>NUCLEOTIDE SEQUENCE</scope>
    <source>
        <strain evidence="7">NC_groundwater_1482_Ag_S-0.65um_47_24</strain>
    </source>
</reference>
<feature type="signal peptide" evidence="5">
    <location>
        <begin position="1"/>
        <end position="24"/>
    </location>
</feature>
<dbReference type="PANTHER" id="PTHR30290">
    <property type="entry name" value="PERIPLASMIC BINDING COMPONENT OF ABC TRANSPORTER"/>
    <property type="match status" value="1"/>
</dbReference>
<evidence type="ECO:0000256" key="1">
    <source>
        <dbReference type="ARBA" id="ARBA00004196"/>
    </source>
</evidence>
<dbReference type="PIRSF" id="PIRSF002741">
    <property type="entry name" value="MppA"/>
    <property type="match status" value="1"/>
</dbReference>
<dbReference type="EMBL" id="JACQWF010000358">
    <property type="protein sequence ID" value="MBI4596322.1"/>
    <property type="molecule type" value="Genomic_DNA"/>
</dbReference>
<evidence type="ECO:0000313" key="7">
    <source>
        <dbReference type="EMBL" id="MBI4596322.1"/>
    </source>
</evidence>
<dbReference type="GO" id="GO:1904680">
    <property type="term" value="F:peptide transmembrane transporter activity"/>
    <property type="evidence" value="ECO:0007669"/>
    <property type="project" value="TreeGrafter"/>
</dbReference>
<accession>A0A933GMG9</accession>
<proteinExistence type="inferred from homology"/>
<comment type="caution">
    <text evidence="7">The sequence shown here is derived from an EMBL/GenBank/DDBJ whole genome shotgun (WGS) entry which is preliminary data.</text>
</comment>
<dbReference type="Gene3D" id="3.10.105.10">
    <property type="entry name" value="Dipeptide-binding Protein, Domain 3"/>
    <property type="match status" value="1"/>
</dbReference>
<dbReference type="InterPro" id="IPR039424">
    <property type="entry name" value="SBP_5"/>
</dbReference>
<dbReference type="Pfam" id="PF00496">
    <property type="entry name" value="SBP_bac_5"/>
    <property type="match status" value="1"/>
</dbReference>
<dbReference type="GO" id="GO:0043190">
    <property type="term" value="C:ATP-binding cassette (ABC) transporter complex"/>
    <property type="evidence" value="ECO:0007669"/>
    <property type="project" value="InterPro"/>
</dbReference>
<keyword evidence="4 5" id="KW-0732">Signal</keyword>